<dbReference type="InterPro" id="IPR044996">
    <property type="entry name" value="COQ10-like"/>
</dbReference>
<dbReference type="InterPro" id="IPR023393">
    <property type="entry name" value="START-like_dom_sf"/>
</dbReference>
<dbReference type="GO" id="GO:0005739">
    <property type="term" value="C:mitochondrion"/>
    <property type="evidence" value="ECO:0007669"/>
    <property type="project" value="TreeGrafter"/>
</dbReference>
<sequence length="190" mass="21638">MLTSLRTSNRLVRPLAKISACGAFYPVTARRSFLSLSGDLQKYKIKRMVKINPQVLYDVVADVHRYHEFIPYCQQSKITEVDGATNRPKRAVLQVGWNQINESFESNLAYDDCTVIAEAFNNEMFKTLYTKWVITPAPKNPAIAQVDFELKFCFNSTIYNAFSKNFGPSIASLMIKAFTTRAMELQKTAQ</sequence>
<accession>A0A0J9XKW1</accession>
<dbReference type="CDD" id="cd07813">
    <property type="entry name" value="COQ10p_like"/>
    <property type="match status" value="1"/>
</dbReference>
<dbReference type="Gene3D" id="3.30.530.20">
    <property type="match status" value="1"/>
</dbReference>
<dbReference type="InterPro" id="IPR005031">
    <property type="entry name" value="COQ10_START"/>
</dbReference>
<reference evidence="5" key="1">
    <citation type="submission" date="2014-03" db="EMBL/GenBank/DDBJ databases">
        <authorList>
            <person name="Casaregola S."/>
        </authorList>
    </citation>
    <scope>NUCLEOTIDE SEQUENCE [LARGE SCALE GENOMIC DNA]</scope>
    <source>
        <strain evidence="5">CLIB 918</strain>
    </source>
</reference>
<comment type="subunit">
    <text evidence="2">Interacts with coenzyme Q.</text>
</comment>
<dbReference type="SUPFAM" id="SSF55961">
    <property type="entry name" value="Bet v1-like"/>
    <property type="match status" value="1"/>
</dbReference>
<dbReference type="GO" id="GO:0045333">
    <property type="term" value="P:cellular respiration"/>
    <property type="evidence" value="ECO:0007669"/>
    <property type="project" value="InterPro"/>
</dbReference>
<dbReference type="Pfam" id="PF03364">
    <property type="entry name" value="Polyketide_cyc"/>
    <property type="match status" value="1"/>
</dbReference>
<protein>
    <submittedName>
        <fullName evidence="5">Similar to Saccharomyces cerevisiae YOL008W COQ10 Coenzyme Q (Ubiquinone) binding protein</fullName>
    </submittedName>
</protein>
<evidence type="ECO:0000259" key="4">
    <source>
        <dbReference type="Pfam" id="PF03364"/>
    </source>
</evidence>
<keyword evidence="6" id="KW-1185">Reference proteome</keyword>
<dbReference type="PANTHER" id="PTHR12901:SF10">
    <property type="entry name" value="COENZYME Q-BINDING PROTEIN COQ10, MITOCHONDRIAL"/>
    <property type="match status" value="1"/>
</dbReference>
<dbReference type="EMBL" id="CCBN010000025">
    <property type="protein sequence ID" value="CDO57750.1"/>
    <property type="molecule type" value="Genomic_DNA"/>
</dbReference>
<dbReference type="AlphaFoldDB" id="A0A0J9XKW1"/>
<dbReference type="PANTHER" id="PTHR12901">
    <property type="entry name" value="SPERM PROTEIN HOMOLOG"/>
    <property type="match status" value="1"/>
</dbReference>
<comment type="function">
    <text evidence="3">Required for the function of coenzyme Q in the respiratory chain. May serve as a chaperone or may be involved in the transport of Q6 from its site of synthesis to the catalytic sites of the respiratory complexes.</text>
</comment>
<evidence type="ECO:0000256" key="3">
    <source>
        <dbReference type="ARBA" id="ARBA00024947"/>
    </source>
</evidence>
<evidence type="ECO:0000313" key="5">
    <source>
        <dbReference type="EMBL" id="CDO57750.1"/>
    </source>
</evidence>
<dbReference type="GO" id="GO:0048039">
    <property type="term" value="F:ubiquinone binding"/>
    <property type="evidence" value="ECO:0007669"/>
    <property type="project" value="InterPro"/>
</dbReference>
<dbReference type="STRING" id="1173061.A0A0J9XKW1"/>
<comment type="caution">
    <text evidence="5">The sequence shown here is derived from an EMBL/GenBank/DDBJ whole genome shotgun (WGS) entry which is preliminary data.</text>
</comment>
<dbReference type="OrthoDB" id="292693at2759"/>
<name>A0A0J9XKW1_GEOCN</name>
<feature type="domain" description="Coenzyme Q-binding protein COQ10 START" evidence="4">
    <location>
        <begin position="51"/>
        <end position="179"/>
    </location>
</feature>
<organism evidence="5 6">
    <name type="scientific">Geotrichum candidum</name>
    <name type="common">Oospora lactis</name>
    <name type="synonym">Dipodascus geotrichum</name>
    <dbReference type="NCBI Taxonomy" id="1173061"/>
    <lineage>
        <taxon>Eukaryota</taxon>
        <taxon>Fungi</taxon>
        <taxon>Dikarya</taxon>
        <taxon>Ascomycota</taxon>
        <taxon>Saccharomycotina</taxon>
        <taxon>Dipodascomycetes</taxon>
        <taxon>Dipodascales</taxon>
        <taxon>Dipodascaceae</taxon>
        <taxon>Geotrichum</taxon>
    </lineage>
</organism>
<evidence type="ECO:0000256" key="2">
    <source>
        <dbReference type="ARBA" id="ARBA00011814"/>
    </source>
</evidence>
<evidence type="ECO:0000313" key="6">
    <source>
        <dbReference type="Proteomes" id="UP000242525"/>
    </source>
</evidence>
<dbReference type="Proteomes" id="UP000242525">
    <property type="component" value="Unassembled WGS sequence"/>
</dbReference>
<comment type="similarity">
    <text evidence="1">Belongs to the COQ10 family.</text>
</comment>
<evidence type="ECO:0000256" key="1">
    <source>
        <dbReference type="ARBA" id="ARBA00006885"/>
    </source>
</evidence>
<proteinExistence type="inferred from homology"/>
<gene>
    <name evidence="5" type="ORF">BN980_GECA25s00098g</name>
</gene>